<feature type="region of interest" description="Disordered" evidence="1">
    <location>
        <begin position="139"/>
        <end position="173"/>
    </location>
</feature>
<gene>
    <name evidence="2" type="ORF">SKAU_G00028080</name>
</gene>
<evidence type="ECO:0000256" key="1">
    <source>
        <dbReference type="SAM" id="MobiDB-lite"/>
    </source>
</evidence>
<accession>A0A9Q1GEF7</accession>
<feature type="compositionally biased region" description="Polar residues" evidence="1">
    <location>
        <begin position="163"/>
        <end position="173"/>
    </location>
</feature>
<dbReference type="AlphaFoldDB" id="A0A9Q1GEF7"/>
<reference evidence="2" key="1">
    <citation type="journal article" date="2023" name="Science">
        <title>Genome structures resolve the early diversification of teleost fishes.</title>
        <authorList>
            <person name="Parey E."/>
            <person name="Louis A."/>
            <person name="Montfort J."/>
            <person name="Bouchez O."/>
            <person name="Roques C."/>
            <person name="Iampietro C."/>
            <person name="Lluch J."/>
            <person name="Castinel A."/>
            <person name="Donnadieu C."/>
            <person name="Desvignes T."/>
            <person name="Floi Bucao C."/>
            <person name="Jouanno E."/>
            <person name="Wen M."/>
            <person name="Mejri S."/>
            <person name="Dirks R."/>
            <person name="Jansen H."/>
            <person name="Henkel C."/>
            <person name="Chen W.J."/>
            <person name="Zahm M."/>
            <person name="Cabau C."/>
            <person name="Klopp C."/>
            <person name="Thompson A.W."/>
            <person name="Robinson-Rechavi M."/>
            <person name="Braasch I."/>
            <person name="Lecointre G."/>
            <person name="Bobe J."/>
            <person name="Postlethwait J.H."/>
            <person name="Berthelot C."/>
            <person name="Roest Crollius H."/>
            <person name="Guiguen Y."/>
        </authorList>
    </citation>
    <scope>NUCLEOTIDE SEQUENCE</scope>
    <source>
        <strain evidence="2">WJC10195</strain>
    </source>
</reference>
<comment type="caution">
    <text evidence="2">The sequence shown here is derived from an EMBL/GenBank/DDBJ whole genome shotgun (WGS) entry which is preliminary data.</text>
</comment>
<dbReference type="EMBL" id="JAINUF010000001">
    <property type="protein sequence ID" value="KAJ8382030.1"/>
    <property type="molecule type" value="Genomic_DNA"/>
</dbReference>
<name>A0A9Q1GEF7_SYNKA</name>
<protein>
    <submittedName>
        <fullName evidence="2">Uncharacterized protein</fullName>
    </submittedName>
</protein>
<proteinExistence type="predicted"/>
<evidence type="ECO:0000313" key="3">
    <source>
        <dbReference type="Proteomes" id="UP001152622"/>
    </source>
</evidence>
<keyword evidence="3" id="KW-1185">Reference proteome</keyword>
<evidence type="ECO:0000313" key="2">
    <source>
        <dbReference type="EMBL" id="KAJ8382030.1"/>
    </source>
</evidence>
<sequence length="173" mass="18952">MGSHSVSVASATHDPLLLSEQFCRPITMWASLRACLEHWAQRSGDITPNDVAVLTHRRYVWRQVTLDLTEATPVSWQRQTKCPRVEFIMRRQGVGAGGELVAELFLIPPVPASPSSRESLDPNGRAQLFSADLLVFPTVTPAEADPSQSDAEPLCPETEVGTGHSNRAQGPKR</sequence>
<dbReference type="Proteomes" id="UP001152622">
    <property type="component" value="Chromosome 1"/>
</dbReference>
<organism evidence="2 3">
    <name type="scientific">Synaphobranchus kaupii</name>
    <name type="common">Kaup's arrowtooth eel</name>
    <dbReference type="NCBI Taxonomy" id="118154"/>
    <lineage>
        <taxon>Eukaryota</taxon>
        <taxon>Metazoa</taxon>
        <taxon>Chordata</taxon>
        <taxon>Craniata</taxon>
        <taxon>Vertebrata</taxon>
        <taxon>Euteleostomi</taxon>
        <taxon>Actinopterygii</taxon>
        <taxon>Neopterygii</taxon>
        <taxon>Teleostei</taxon>
        <taxon>Anguilliformes</taxon>
        <taxon>Synaphobranchidae</taxon>
        <taxon>Synaphobranchus</taxon>
    </lineage>
</organism>